<organism evidence="2 3">
    <name type="scientific">Spirosoma oryzae</name>
    <dbReference type="NCBI Taxonomy" id="1469603"/>
    <lineage>
        <taxon>Bacteria</taxon>
        <taxon>Pseudomonadati</taxon>
        <taxon>Bacteroidota</taxon>
        <taxon>Cytophagia</taxon>
        <taxon>Cytophagales</taxon>
        <taxon>Cytophagaceae</taxon>
        <taxon>Spirosoma</taxon>
    </lineage>
</organism>
<dbReference type="SUPFAM" id="SSF51445">
    <property type="entry name" value="(Trans)glycosidases"/>
    <property type="match status" value="1"/>
</dbReference>
<dbReference type="InterPro" id="IPR017853">
    <property type="entry name" value="GH"/>
</dbReference>
<dbReference type="GO" id="GO:0005992">
    <property type="term" value="P:trehalose biosynthetic process"/>
    <property type="evidence" value="ECO:0007669"/>
    <property type="project" value="TreeGrafter"/>
</dbReference>
<dbReference type="PANTHER" id="PTHR10357">
    <property type="entry name" value="ALPHA-AMYLASE FAMILY MEMBER"/>
    <property type="match status" value="1"/>
</dbReference>
<evidence type="ECO:0000259" key="1">
    <source>
        <dbReference type="SMART" id="SM00642"/>
    </source>
</evidence>
<dbReference type="AlphaFoldDB" id="A0A2T0SM41"/>
<dbReference type="RefSeq" id="WP_106139397.1">
    <property type="nucleotide sequence ID" value="NZ_PVTE01000017.1"/>
</dbReference>
<dbReference type="Pfam" id="PF00128">
    <property type="entry name" value="Alpha-amylase"/>
    <property type="match status" value="1"/>
</dbReference>
<dbReference type="GO" id="GO:0030980">
    <property type="term" value="P:alpha-glucan catabolic process"/>
    <property type="evidence" value="ECO:0007669"/>
    <property type="project" value="TreeGrafter"/>
</dbReference>
<dbReference type="OrthoDB" id="9811841at2"/>
<name>A0A2T0SM41_9BACT</name>
<reference evidence="2 3" key="1">
    <citation type="submission" date="2018-03" db="EMBL/GenBank/DDBJ databases">
        <title>Genomic Encyclopedia of Archaeal and Bacterial Type Strains, Phase II (KMG-II): from individual species to whole genera.</title>
        <authorList>
            <person name="Goeker M."/>
        </authorList>
    </citation>
    <scope>NUCLEOTIDE SEQUENCE [LARGE SCALE GENOMIC DNA]</scope>
    <source>
        <strain evidence="2 3">DSM 28354</strain>
    </source>
</reference>
<sequence length="903" mass="102311">MRNPITTYRVQLNASFTLSHLEAILPYLKALGIKTIYASPITEATPGSEHGYDGVDPLRIAPDLGTRADLERIADWLHQNDMYWLQDIVPNHMAFHPNNAWLTDVLEKGPLSRYARYFDTALASDLFQGRIMAPFLTDTPEQCIAQQKLTLTTDDNRFVISVDGNTYPLTPGSYATVLSSVDAPEAIRQLLTQLDDLHRTEEPLSYALAWDEWREQLMSLSANPVTSTYVQQCLQRVNDDSAQLLALLDKQQYRLHPSTDADQQINYRRFFTVSDLICLMMQHETVFTTYHQLFFDLLETGVIDGLRIDHVDGLFAPRAYLDRLRQAVGDDTYIIVEKILQDDEDLPAEWPVAGTSGYDFLAAINNLLTDGRQADAFQQFYADQTSDTTSLSDQMRGRKAYMLYQQMGGELTNLTNYYQTLGLVREDELASLPAGSLKLAIGEWLIRFPVYRYFGTQFPLHAAEADAHRRIFDQLRESRPELTAAVDQLAQTLFDQADTTDNGRAQQVALFYQRCMQYAGPLMAKGIEDTLFYTNTCFIGHNEVGDSPARFGLSTADFHRFIQQRQQHWPLTMNATATHDTKRGEDARARLAVLPDIADDWFAAVRDWQRINAKAKTGDAPDFEDEYLIYQSLIGSHPMPGDSDDFADRMQAFMEKALSEAKRHTDDDYQQATASFVRQLLARRGHFWASFQPLFEKVVDFGIVNSLVQVTLKYTLPGVTDLYQGNEGWDLSMVDPDNRRPVPYAQYQDDQNVLLAQADNRSDSCWNALWEDRYSGRIKRWLTYQLLQLRRNHAGLFTTGSYTPLTVEGRYADHILAFLRTDETIQALVVVPLHMAQLCRAQQTDPRSVDWGDTVVSLPNSSAASDWYHNLTDSAHGNTVALPVQSLLATIPVAVLTRAPGAV</sequence>
<comment type="caution">
    <text evidence="2">The sequence shown here is derived from an EMBL/GenBank/DDBJ whole genome shotgun (WGS) entry which is preliminary data.</text>
</comment>
<protein>
    <submittedName>
        <fullName evidence="2">Maltooligosyl trehalose synthase</fullName>
    </submittedName>
</protein>
<dbReference type="NCBIfam" id="TIGR02401">
    <property type="entry name" value="trehalose_TreY"/>
    <property type="match status" value="1"/>
</dbReference>
<dbReference type="InterPro" id="IPR013797">
    <property type="entry name" value="Maltooligo_trehalose_synth_4"/>
</dbReference>
<dbReference type="InterPro" id="IPR012767">
    <property type="entry name" value="Trehalose_TreY"/>
</dbReference>
<proteinExistence type="predicted"/>
<accession>A0A2T0SM41</accession>
<dbReference type="SMART" id="SM00642">
    <property type="entry name" value="Aamy"/>
    <property type="match status" value="1"/>
</dbReference>
<evidence type="ECO:0000313" key="2">
    <source>
        <dbReference type="EMBL" id="PRY34468.1"/>
    </source>
</evidence>
<evidence type="ECO:0000313" key="3">
    <source>
        <dbReference type="Proteomes" id="UP000238375"/>
    </source>
</evidence>
<dbReference type="InterPro" id="IPR006047">
    <property type="entry name" value="GH13_cat_dom"/>
</dbReference>
<dbReference type="PANTHER" id="PTHR10357:SF216">
    <property type="entry name" value="MALTOOLIGOSYL TREHALOSE SYNTHASE-RELATED"/>
    <property type="match status" value="1"/>
</dbReference>
<dbReference type="Gene3D" id="3.20.20.80">
    <property type="entry name" value="Glycosidases"/>
    <property type="match status" value="3"/>
</dbReference>
<keyword evidence="3" id="KW-1185">Reference proteome</keyword>
<dbReference type="GO" id="GO:0047470">
    <property type="term" value="F:(1,4)-alpha-D-glucan 1-alpha-D-glucosylmutase activity"/>
    <property type="evidence" value="ECO:0007669"/>
    <property type="project" value="TreeGrafter"/>
</dbReference>
<dbReference type="Gene3D" id="1.10.10.470">
    <property type="entry name" value="Maltooligosyl trehalose synthase, domain 4"/>
    <property type="match status" value="1"/>
</dbReference>
<gene>
    <name evidence="2" type="ORF">CLV58_11772</name>
</gene>
<dbReference type="EMBL" id="PVTE01000017">
    <property type="protein sequence ID" value="PRY34468.1"/>
    <property type="molecule type" value="Genomic_DNA"/>
</dbReference>
<dbReference type="Proteomes" id="UP000238375">
    <property type="component" value="Unassembled WGS sequence"/>
</dbReference>
<dbReference type="CDD" id="cd11336">
    <property type="entry name" value="AmyAc_MTSase"/>
    <property type="match status" value="1"/>
</dbReference>
<feature type="domain" description="Glycosyl hydrolase family 13 catalytic" evidence="1">
    <location>
        <begin position="4"/>
        <end position="637"/>
    </location>
</feature>